<dbReference type="Gene3D" id="2.60.120.260">
    <property type="entry name" value="Galactose-binding domain-like"/>
    <property type="match status" value="2"/>
</dbReference>
<dbReference type="InterPro" id="IPR008902">
    <property type="entry name" value="Rhamnosid_concanavalin"/>
</dbReference>
<reference evidence="8" key="1">
    <citation type="submission" date="2020-04" db="EMBL/GenBank/DDBJ databases">
        <title>Analysis of mating type loci in Filobasidium floriforme.</title>
        <authorList>
            <person name="Nowrousian M."/>
        </authorList>
    </citation>
    <scope>NUCLEOTIDE SEQUENCE</scope>
    <source>
        <strain evidence="8">CBS 6242</strain>
    </source>
</reference>
<dbReference type="PANTHER" id="PTHR33307">
    <property type="entry name" value="ALPHA-RHAMNOSIDASE (EUROFUNG)"/>
    <property type="match status" value="1"/>
</dbReference>
<evidence type="ECO:0000256" key="1">
    <source>
        <dbReference type="ARBA" id="ARBA00001445"/>
    </source>
</evidence>
<dbReference type="Pfam" id="PF17389">
    <property type="entry name" value="Bac_rhamnosid6H"/>
    <property type="match status" value="1"/>
</dbReference>
<protein>
    <recommendedName>
        <fullName evidence="2">alpha-L-rhamnosidase</fullName>
        <ecNumber evidence="2">3.2.1.40</ecNumber>
    </recommendedName>
</protein>
<accession>A0A8K0NQ09</accession>
<proteinExistence type="predicted"/>
<dbReference type="Pfam" id="PF05592">
    <property type="entry name" value="Bac_rhamnosid"/>
    <property type="match status" value="1"/>
</dbReference>
<evidence type="ECO:0000256" key="2">
    <source>
        <dbReference type="ARBA" id="ARBA00012652"/>
    </source>
</evidence>
<dbReference type="InterPro" id="IPR035398">
    <property type="entry name" value="Bac_rhamnosid_C"/>
</dbReference>
<dbReference type="InterPro" id="IPR013737">
    <property type="entry name" value="Bac_rhamnosid_N"/>
</dbReference>
<dbReference type="SUPFAM" id="SSF48208">
    <property type="entry name" value="Six-hairpin glycosidases"/>
    <property type="match status" value="1"/>
</dbReference>
<evidence type="ECO:0000259" key="7">
    <source>
        <dbReference type="Pfam" id="PF17390"/>
    </source>
</evidence>
<dbReference type="Pfam" id="PF17390">
    <property type="entry name" value="Bac_rhamnosid_C"/>
    <property type="match status" value="1"/>
</dbReference>
<gene>
    <name evidence="8" type="ORF">FFLO_04289</name>
</gene>
<dbReference type="InterPro" id="IPR012341">
    <property type="entry name" value="6hp_glycosidase-like_sf"/>
</dbReference>
<dbReference type="Gene3D" id="2.60.420.10">
    <property type="entry name" value="Maltose phosphorylase, domain 3"/>
    <property type="match status" value="1"/>
</dbReference>
<feature type="domain" description="Alpha-L-rhamnosidase six-hairpin glycosidase" evidence="6">
    <location>
        <begin position="203"/>
        <end position="556"/>
    </location>
</feature>
<comment type="catalytic activity">
    <reaction evidence="1">
        <text>Hydrolysis of terminal non-reducing alpha-L-rhamnose residues in alpha-L-rhamnosides.</text>
        <dbReference type="EC" id="3.2.1.40"/>
    </reaction>
</comment>
<evidence type="ECO:0000256" key="3">
    <source>
        <dbReference type="ARBA" id="ARBA00022801"/>
    </source>
</evidence>
<dbReference type="EMBL" id="JABELV010000088">
    <property type="protein sequence ID" value="KAG7531549.1"/>
    <property type="molecule type" value="Genomic_DNA"/>
</dbReference>
<dbReference type="InterPro" id="IPR016007">
    <property type="entry name" value="Alpha_rhamnosid"/>
</dbReference>
<dbReference type="InterPro" id="IPR035396">
    <property type="entry name" value="Bac_rhamnosid6H"/>
</dbReference>
<dbReference type="Proteomes" id="UP000812966">
    <property type="component" value="Unassembled WGS sequence"/>
</dbReference>
<evidence type="ECO:0000259" key="4">
    <source>
        <dbReference type="Pfam" id="PF05592"/>
    </source>
</evidence>
<dbReference type="InterPro" id="IPR008928">
    <property type="entry name" value="6-hairpin_glycosidase_sf"/>
</dbReference>
<dbReference type="Pfam" id="PF08531">
    <property type="entry name" value="Bac_rhamnosid_N"/>
    <property type="match status" value="1"/>
</dbReference>
<dbReference type="Gene3D" id="1.50.10.10">
    <property type="match status" value="1"/>
</dbReference>
<keyword evidence="9" id="KW-1185">Reference proteome</keyword>
<feature type="domain" description="Bacterial alpha-L-rhamnosidase N-terminal" evidence="5">
    <location>
        <begin position="1"/>
        <end position="77"/>
    </location>
</feature>
<organism evidence="8 9">
    <name type="scientific">Filobasidium floriforme</name>
    <dbReference type="NCBI Taxonomy" id="5210"/>
    <lineage>
        <taxon>Eukaryota</taxon>
        <taxon>Fungi</taxon>
        <taxon>Dikarya</taxon>
        <taxon>Basidiomycota</taxon>
        <taxon>Agaricomycotina</taxon>
        <taxon>Tremellomycetes</taxon>
        <taxon>Filobasidiales</taxon>
        <taxon>Filobasidiaceae</taxon>
        <taxon>Filobasidium</taxon>
    </lineage>
</organism>
<comment type="caution">
    <text evidence="8">The sequence shown here is derived from an EMBL/GenBank/DDBJ whole genome shotgun (WGS) entry which is preliminary data.</text>
</comment>
<evidence type="ECO:0000313" key="8">
    <source>
        <dbReference type="EMBL" id="KAG7531549.1"/>
    </source>
</evidence>
<keyword evidence="3" id="KW-0378">Hydrolase</keyword>
<dbReference type="EC" id="3.2.1.40" evidence="2"/>
<dbReference type="AlphaFoldDB" id="A0A8K0NQ09"/>
<evidence type="ECO:0000259" key="6">
    <source>
        <dbReference type="Pfam" id="PF17389"/>
    </source>
</evidence>
<name>A0A8K0NQ09_9TREE</name>
<feature type="domain" description="Alpha-L-rhamnosidase C-terminal" evidence="7">
    <location>
        <begin position="558"/>
        <end position="626"/>
    </location>
</feature>
<evidence type="ECO:0000313" key="9">
    <source>
        <dbReference type="Proteomes" id="UP000812966"/>
    </source>
</evidence>
<sequence>MAKLVIDQQAKAQVVIATDADWHWSYGPLVTSEIYDGEVYDGTYSAKSQDAWKKVELLEFPSSTALVPDQVPIRATQTLDSVAVMTTPSGKTVVDFGQNLVGRIQIQPDLALARDDVAQDRRLTLSHVEVLDERGEIGQGPLRSAQCVDTIIVGHGPSVASWSPTFSFHGFRFVQVDGWRDIVGRDLTNKDLKAVVIHSDMKRVGRFECSDDRLQRLHENVVWSMRGNFLSIPTDCPQRDERLGWTGDMAVFGPTACFLYNTTSLLSSWLEDVALEQDADSRKRPPMVVPNVLEQHSCPHPIESCAIWGDVVIMSPNDVFRASGDRQVLEKQFQSMKGWLEQGVRRGKDGLWHADTHQFGDWLDPKAPPEAPDQGQTDAHLVANAYLIGSTKIFYETCDLLGRDDLKVKYQQDFHAMHAAFRSAYLSADARLSSHSQAAYALALHFGILEGEEERRSAVQHLQELVTAEAYRVSTGFAATPIILETLAAAGRTDLAYRMLLQPENPGWLYMVGKGATTMWERWDSLLPDDSLNPGGMTSFNHYALGSVAAFLHHVVGGISPLAPGWRRILVRPQPGGGLRHAKASVESPYGRVACAWEIQDDHNELVVNIEIPPNTEADVILPNRAGFSLGSGRYTYRVDLKDFAKTQQE</sequence>
<dbReference type="GO" id="GO:0030596">
    <property type="term" value="F:alpha-L-rhamnosidase activity"/>
    <property type="evidence" value="ECO:0007669"/>
    <property type="project" value="UniProtKB-EC"/>
</dbReference>
<dbReference type="PANTHER" id="PTHR33307:SF6">
    <property type="entry name" value="ALPHA-RHAMNOSIDASE (EUROFUNG)-RELATED"/>
    <property type="match status" value="1"/>
</dbReference>
<dbReference type="GO" id="GO:0005975">
    <property type="term" value="P:carbohydrate metabolic process"/>
    <property type="evidence" value="ECO:0007669"/>
    <property type="project" value="InterPro"/>
</dbReference>
<feature type="domain" description="Alpha-L-rhamnosidase concanavalin-like" evidence="4">
    <location>
        <begin position="86"/>
        <end position="198"/>
    </location>
</feature>
<evidence type="ECO:0000259" key="5">
    <source>
        <dbReference type="Pfam" id="PF08531"/>
    </source>
</evidence>